<reference evidence="2 3" key="1">
    <citation type="submission" date="2016-10" db="EMBL/GenBank/DDBJ databases">
        <authorList>
            <person name="de Groot N.N."/>
        </authorList>
    </citation>
    <scope>NUCLEOTIDE SEQUENCE [LARGE SCALE GENOMIC DNA]</scope>
    <source>
        <strain evidence="2 3">SLAS-1</strain>
    </source>
</reference>
<dbReference type="SUPFAM" id="SSF52091">
    <property type="entry name" value="SpoIIaa-like"/>
    <property type="match status" value="1"/>
</dbReference>
<organism evidence="2 3">
    <name type="scientific">Halarsenatibacter silvermanii</name>
    <dbReference type="NCBI Taxonomy" id="321763"/>
    <lineage>
        <taxon>Bacteria</taxon>
        <taxon>Bacillati</taxon>
        <taxon>Bacillota</taxon>
        <taxon>Clostridia</taxon>
        <taxon>Halanaerobiales</taxon>
        <taxon>Halarsenatibacteraceae</taxon>
        <taxon>Halarsenatibacter</taxon>
    </lineage>
</organism>
<dbReference type="InterPro" id="IPR036513">
    <property type="entry name" value="STAS_dom_sf"/>
</dbReference>
<keyword evidence="3" id="KW-1185">Reference proteome</keyword>
<name>A0A1G9J017_9FIRM</name>
<evidence type="ECO:0000313" key="2">
    <source>
        <dbReference type="EMBL" id="SDL30474.1"/>
    </source>
</evidence>
<dbReference type="InterPro" id="IPR002645">
    <property type="entry name" value="STAS_dom"/>
</dbReference>
<dbReference type="GO" id="GO:0043856">
    <property type="term" value="F:anti-sigma factor antagonist activity"/>
    <property type="evidence" value="ECO:0007669"/>
    <property type="project" value="TreeGrafter"/>
</dbReference>
<proteinExistence type="predicted"/>
<dbReference type="STRING" id="321763.SAMN04488692_10397"/>
<dbReference type="OrthoDB" id="9802385at2"/>
<gene>
    <name evidence="2" type="ORF">SAMN04488692_10397</name>
</gene>
<dbReference type="AlphaFoldDB" id="A0A1G9J017"/>
<dbReference type="Proteomes" id="UP000199476">
    <property type="component" value="Unassembled WGS sequence"/>
</dbReference>
<protein>
    <submittedName>
        <fullName evidence="2">Anti-sigma B factor antagonist</fullName>
    </submittedName>
</protein>
<evidence type="ECO:0000313" key="3">
    <source>
        <dbReference type="Proteomes" id="UP000199476"/>
    </source>
</evidence>
<dbReference type="Gene3D" id="3.30.750.24">
    <property type="entry name" value="STAS domain"/>
    <property type="match status" value="1"/>
</dbReference>
<evidence type="ECO:0000259" key="1">
    <source>
        <dbReference type="PROSITE" id="PS50801"/>
    </source>
</evidence>
<accession>A0A1G9J017</accession>
<dbReference type="EMBL" id="FNGO01000003">
    <property type="protein sequence ID" value="SDL30474.1"/>
    <property type="molecule type" value="Genomic_DNA"/>
</dbReference>
<feature type="domain" description="STAS" evidence="1">
    <location>
        <begin position="1"/>
        <end position="100"/>
    </location>
</feature>
<dbReference type="PANTHER" id="PTHR33495">
    <property type="entry name" value="ANTI-SIGMA FACTOR ANTAGONIST TM_1081-RELATED-RELATED"/>
    <property type="match status" value="1"/>
</dbReference>
<dbReference type="RefSeq" id="WP_089758275.1">
    <property type="nucleotide sequence ID" value="NZ_FNGO01000003.1"/>
</dbReference>
<dbReference type="PROSITE" id="PS50801">
    <property type="entry name" value="STAS"/>
    <property type="match status" value="1"/>
</dbReference>
<sequence>MDLNYQEDKAIVSIDKKLDLTNADEMDEITARLMEKEFEEVVLDFSGVEMIDSIGMGKILLLNRKLTDRDCELRIRNVDTDYVRKMFKMVKLDEVLEIDW</sequence>
<dbReference type="CDD" id="cd07043">
    <property type="entry name" value="STAS_anti-anti-sigma_factors"/>
    <property type="match status" value="1"/>
</dbReference>
<dbReference type="Pfam" id="PF01740">
    <property type="entry name" value="STAS"/>
    <property type="match status" value="1"/>
</dbReference>